<name>A0A830ES57_9EURY</name>
<accession>A0A830ES57</accession>
<gene>
    <name evidence="1" type="ORF">GCM10008995_27840</name>
</gene>
<reference evidence="1" key="1">
    <citation type="journal article" date="2014" name="Int. J. Syst. Evol. Microbiol.">
        <title>Complete genome sequence of Corynebacterium casei LMG S-19264T (=DSM 44701T), isolated from a smear-ripened cheese.</title>
        <authorList>
            <consortium name="US DOE Joint Genome Institute (JGI-PGF)"/>
            <person name="Walter F."/>
            <person name="Albersmeier A."/>
            <person name="Kalinowski J."/>
            <person name="Ruckert C."/>
        </authorList>
    </citation>
    <scope>NUCLEOTIDE SEQUENCE</scope>
    <source>
        <strain evidence="1">JCM 14359</strain>
    </source>
</reference>
<dbReference type="EMBL" id="BMOC01000027">
    <property type="protein sequence ID" value="GGJ16401.1"/>
    <property type="molecule type" value="Genomic_DNA"/>
</dbReference>
<keyword evidence="2" id="KW-1185">Reference proteome</keyword>
<protein>
    <submittedName>
        <fullName evidence="1">Uncharacterized protein</fullName>
    </submittedName>
</protein>
<evidence type="ECO:0000313" key="1">
    <source>
        <dbReference type="EMBL" id="GGJ16401.1"/>
    </source>
</evidence>
<organism evidence="1 2">
    <name type="scientific">Halobellus salinus</name>
    <dbReference type="NCBI Taxonomy" id="931585"/>
    <lineage>
        <taxon>Archaea</taxon>
        <taxon>Methanobacteriati</taxon>
        <taxon>Methanobacteriota</taxon>
        <taxon>Stenosarchaea group</taxon>
        <taxon>Halobacteria</taxon>
        <taxon>Halobacteriales</taxon>
        <taxon>Haloferacaceae</taxon>
        <taxon>Halobellus</taxon>
    </lineage>
</organism>
<sequence>MNHVPDPVLAAIDGLGRSILVDDPTTLDQRLRSDFRVRIGCDPTALDAGTASVAFRLEHGTPAPTLRGHGSFVATVVDGVDSRLREWGIEPPDAYTHRGADDGWQIYAGRAALP</sequence>
<dbReference type="RefSeq" id="WP_188788473.1">
    <property type="nucleotide sequence ID" value="NZ_BMOC01000027.1"/>
</dbReference>
<reference evidence="1" key="2">
    <citation type="submission" date="2020-09" db="EMBL/GenBank/DDBJ databases">
        <authorList>
            <person name="Sun Q."/>
            <person name="Ohkuma M."/>
        </authorList>
    </citation>
    <scope>NUCLEOTIDE SEQUENCE</scope>
    <source>
        <strain evidence="1">JCM 14359</strain>
    </source>
</reference>
<dbReference type="OrthoDB" id="314450at2157"/>
<dbReference type="Proteomes" id="UP000653099">
    <property type="component" value="Unassembled WGS sequence"/>
</dbReference>
<evidence type="ECO:0000313" key="2">
    <source>
        <dbReference type="Proteomes" id="UP000653099"/>
    </source>
</evidence>
<dbReference type="AlphaFoldDB" id="A0A830ES57"/>
<comment type="caution">
    <text evidence="1">The sequence shown here is derived from an EMBL/GenBank/DDBJ whole genome shotgun (WGS) entry which is preliminary data.</text>
</comment>
<proteinExistence type="predicted"/>